<dbReference type="PANTHER" id="PTHR32219">
    <property type="entry name" value="RNA-BINDING PROTEIN YLMH-RELATED"/>
    <property type="match status" value="1"/>
</dbReference>
<evidence type="ECO:0000256" key="2">
    <source>
        <dbReference type="ARBA" id="ARBA00022475"/>
    </source>
</evidence>
<keyword evidence="4" id="KW-1133">Transmembrane helix</keyword>
<dbReference type="AlphaFoldDB" id="A0A1D6I2K5"/>
<accession>A0A1D6I2K5</accession>
<keyword evidence="6" id="KW-0472">Membrane</keyword>
<keyword evidence="5" id="KW-0175">Coiled coil</keyword>
<comment type="similarity">
    <text evidence="7">Belongs to the plant Proton pump-interactor protein family.</text>
</comment>
<organism evidence="8">
    <name type="scientific">Zea mays</name>
    <name type="common">Maize</name>
    <dbReference type="NCBI Taxonomy" id="4577"/>
    <lineage>
        <taxon>Eukaryota</taxon>
        <taxon>Viridiplantae</taxon>
        <taxon>Streptophyta</taxon>
        <taxon>Embryophyta</taxon>
        <taxon>Tracheophyta</taxon>
        <taxon>Spermatophyta</taxon>
        <taxon>Magnoliopsida</taxon>
        <taxon>Liliopsida</taxon>
        <taxon>Poales</taxon>
        <taxon>Poaceae</taxon>
        <taxon>PACMAD clade</taxon>
        <taxon>Panicoideae</taxon>
        <taxon>Andropogonodae</taxon>
        <taxon>Andropogoneae</taxon>
        <taxon>Tripsacinae</taxon>
        <taxon>Zea</taxon>
    </lineage>
</organism>
<keyword evidence="2" id="KW-1003">Cell membrane</keyword>
<gene>
    <name evidence="8" type="ORF">ZEAMMB73_Zm00001d020175</name>
</gene>
<sequence>MGMEVVGAEAAPAEVKISDGEVNLFQEKESKATAKEREEAAVFGSETTANVTDLAPPKDAKDEWPEPKQTYVFYFIKIRSFEDPKLRVKLEQADKEFQKKIQARSKLIEAVRAKKAERSSIIADAKSDEAMEAPVEQEVAPASTMIKKEQKESARHRNVVSKAPPPKAILKRKKAQSYWSWAGPAAMVAAVLVALLAVLGYYQYYLPANASN</sequence>
<evidence type="ECO:0000256" key="4">
    <source>
        <dbReference type="ARBA" id="ARBA00022989"/>
    </source>
</evidence>
<evidence type="ECO:0000313" key="8">
    <source>
        <dbReference type="EMBL" id="ONM54402.1"/>
    </source>
</evidence>
<dbReference type="EMBL" id="CM007650">
    <property type="protein sequence ID" value="ONM54402.1"/>
    <property type="molecule type" value="Genomic_DNA"/>
</dbReference>
<dbReference type="PANTHER" id="PTHR32219:SF2">
    <property type="entry name" value="PROTON PUMP-INTERACTOR 1"/>
    <property type="match status" value="1"/>
</dbReference>
<evidence type="ECO:0000256" key="1">
    <source>
        <dbReference type="ARBA" id="ARBA00004162"/>
    </source>
</evidence>
<protein>
    <submittedName>
        <fullName evidence="8">Proton pump-interactor 1</fullName>
    </submittedName>
</protein>
<evidence type="ECO:0000256" key="6">
    <source>
        <dbReference type="ARBA" id="ARBA00023136"/>
    </source>
</evidence>
<keyword evidence="3" id="KW-0812">Transmembrane</keyword>
<reference evidence="8" key="1">
    <citation type="submission" date="2015-12" db="EMBL/GenBank/DDBJ databases">
        <title>Update maize B73 reference genome by single molecule sequencing technologies.</title>
        <authorList>
            <consortium name="Maize Genome Sequencing Project"/>
            <person name="Ware D."/>
        </authorList>
    </citation>
    <scope>NUCLEOTIDE SEQUENCE [LARGE SCALE GENOMIC DNA]</scope>
    <source>
        <tissue evidence="8">Seedling</tissue>
    </source>
</reference>
<comment type="subcellular location">
    <subcellularLocation>
        <location evidence="1">Cell membrane</location>
        <topology evidence="1">Single-pass membrane protein</topology>
    </subcellularLocation>
</comment>
<dbReference type="GO" id="GO:0005886">
    <property type="term" value="C:plasma membrane"/>
    <property type="evidence" value="ECO:0007669"/>
    <property type="project" value="UniProtKB-SubCell"/>
</dbReference>
<evidence type="ECO:0000256" key="5">
    <source>
        <dbReference type="ARBA" id="ARBA00023054"/>
    </source>
</evidence>
<name>A0A1D6I2K5_MAIZE</name>
<proteinExistence type="inferred from homology"/>
<dbReference type="InterPro" id="IPR055282">
    <property type="entry name" value="PPI1-4"/>
</dbReference>
<evidence type="ECO:0000256" key="3">
    <source>
        <dbReference type="ARBA" id="ARBA00022692"/>
    </source>
</evidence>
<evidence type="ECO:0000256" key="7">
    <source>
        <dbReference type="ARBA" id="ARBA00038080"/>
    </source>
</evidence>